<gene>
    <name evidence="3" type="ORF">METZ01_LOCUS448444</name>
</gene>
<dbReference type="PRINTS" id="PR00298">
    <property type="entry name" value="CHAPERONIN60"/>
</dbReference>
<dbReference type="Gene3D" id="1.10.560.10">
    <property type="entry name" value="GroEL-like equatorial domain"/>
    <property type="match status" value="1"/>
</dbReference>
<proteinExistence type="inferred from homology"/>
<feature type="non-terminal residue" evidence="3">
    <location>
        <position position="227"/>
    </location>
</feature>
<dbReference type="GO" id="GO:0140662">
    <property type="term" value="F:ATP-dependent protein folding chaperone"/>
    <property type="evidence" value="ECO:0007669"/>
    <property type="project" value="InterPro"/>
</dbReference>
<evidence type="ECO:0008006" key="4">
    <source>
        <dbReference type="Google" id="ProtNLM"/>
    </source>
</evidence>
<dbReference type="InterPro" id="IPR002423">
    <property type="entry name" value="Cpn60/GroEL/TCP-1"/>
</dbReference>
<dbReference type="InterPro" id="IPR027413">
    <property type="entry name" value="GROEL-like_equatorial_sf"/>
</dbReference>
<dbReference type="AlphaFoldDB" id="A0A382ZJX3"/>
<dbReference type="PANTHER" id="PTHR45633">
    <property type="entry name" value="60 KDA HEAT SHOCK PROTEIN, MITOCHONDRIAL"/>
    <property type="match status" value="1"/>
</dbReference>
<dbReference type="Gene3D" id="3.30.260.10">
    <property type="entry name" value="TCP-1-like chaperonin intermediate domain"/>
    <property type="match status" value="1"/>
</dbReference>
<evidence type="ECO:0000256" key="1">
    <source>
        <dbReference type="ARBA" id="ARBA00006607"/>
    </source>
</evidence>
<dbReference type="InterPro" id="IPR027409">
    <property type="entry name" value="GroEL-like_apical_dom_sf"/>
</dbReference>
<dbReference type="InterPro" id="IPR001844">
    <property type="entry name" value="Cpn60/GroEL"/>
</dbReference>
<evidence type="ECO:0000256" key="2">
    <source>
        <dbReference type="ARBA" id="ARBA00023186"/>
    </source>
</evidence>
<comment type="similarity">
    <text evidence="1">Belongs to the chaperonin (HSP60) family.</text>
</comment>
<dbReference type="InterPro" id="IPR027410">
    <property type="entry name" value="TCP-1-like_intermed_sf"/>
</dbReference>
<dbReference type="GO" id="GO:0042026">
    <property type="term" value="P:protein refolding"/>
    <property type="evidence" value="ECO:0007669"/>
    <property type="project" value="InterPro"/>
</dbReference>
<organism evidence="3">
    <name type="scientific">marine metagenome</name>
    <dbReference type="NCBI Taxonomy" id="408172"/>
    <lineage>
        <taxon>unclassified sequences</taxon>
        <taxon>metagenomes</taxon>
        <taxon>ecological metagenomes</taxon>
    </lineage>
</organism>
<dbReference type="GO" id="GO:0005524">
    <property type="term" value="F:ATP binding"/>
    <property type="evidence" value="ECO:0007669"/>
    <property type="project" value="InterPro"/>
</dbReference>
<reference evidence="3" key="1">
    <citation type="submission" date="2018-05" db="EMBL/GenBank/DDBJ databases">
        <authorList>
            <person name="Lanie J.A."/>
            <person name="Ng W.-L."/>
            <person name="Kazmierczak K.M."/>
            <person name="Andrzejewski T.M."/>
            <person name="Davidsen T.M."/>
            <person name="Wayne K.J."/>
            <person name="Tettelin H."/>
            <person name="Glass J.I."/>
            <person name="Rusch D."/>
            <person name="Podicherti R."/>
            <person name="Tsui H.-C.T."/>
            <person name="Winkler M.E."/>
        </authorList>
    </citation>
    <scope>NUCLEOTIDE SEQUENCE</scope>
</reference>
<dbReference type="EMBL" id="UINC01184397">
    <property type="protein sequence ID" value="SVD95590.1"/>
    <property type="molecule type" value="Genomic_DNA"/>
</dbReference>
<evidence type="ECO:0000313" key="3">
    <source>
        <dbReference type="EMBL" id="SVD95590.1"/>
    </source>
</evidence>
<accession>A0A382ZJX3</accession>
<dbReference type="Pfam" id="PF00118">
    <property type="entry name" value="Cpn60_TCP1"/>
    <property type="match status" value="1"/>
</dbReference>
<dbReference type="Gene3D" id="3.50.7.10">
    <property type="entry name" value="GroEL"/>
    <property type="match status" value="1"/>
</dbReference>
<protein>
    <recommendedName>
        <fullName evidence="4">60 kDa chaperonin</fullName>
    </recommendedName>
</protein>
<sequence>MVQDFFQHKELFQGSIGMARTPKQMVFDLEAQLASREGVEKLAKAVKSTLGPVGSNAVIDRGWGEPIITKDGASVAEEVDLINPYENMAAKLVREAAEKPSNEAGDGSTTATVLAESIYIRGLQNVIGGMNPMILSRGIRLAVDQALESLKGLSTPVKSKDQVVHLATVAANQDREIGERIADAFESVGEDGVITIEEGKEIETHVESVEGMEFDRGYLSPHFVTDG</sequence>
<name>A0A382ZJX3_9ZZZZ</name>
<keyword evidence="2" id="KW-0143">Chaperone</keyword>
<dbReference type="SUPFAM" id="SSF48592">
    <property type="entry name" value="GroEL equatorial domain-like"/>
    <property type="match status" value="1"/>
</dbReference>